<sequence>MRKVVIALMAALFVCVGSVSEAAEVDHRSWTVVHVSYEVQEGDTLQSVAETYLQKNTYGKRDIDEFREGIRELNDWLLTRDLQKGDVLRINYWEKVSK</sequence>
<dbReference type="EMBL" id="FNQG01000002">
    <property type="protein sequence ID" value="SDZ77807.1"/>
    <property type="molecule type" value="Genomic_DNA"/>
</dbReference>
<dbReference type="InterPro" id="IPR018392">
    <property type="entry name" value="LysM"/>
</dbReference>
<name>A0A1H3VSP8_SELRU</name>
<dbReference type="OrthoDB" id="1666822at2"/>
<keyword evidence="1" id="KW-0732">Signal</keyword>
<dbReference type="CDD" id="cd00118">
    <property type="entry name" value="LysM"/>
    <property type="match status" value="1"/>
</dbReference>
<dbReference type="RefSeq" id="WP_074670705.1">
    <property type="nucleotide sequence ID" value="NZ_FNQG01000002.1"/>
</dbReference>
<reference evidence="2 3" key="1">
    <citation type="submission" date="2016-10" db="EMBL/GenBank/DDBJ databases">
        <authorList>
            <person name="de Groot N.N."/>
        </authorList>
    </citation>
    <scope>NUCLEOTIDE SEQUENCE [LARGE SCALE GENOMIC DNA]</scope>
    <source>
        <strain evidence="2 3">DSM 2872</strain>
    </source>
</reference>
<proteinExistence type="predicted"/>
<evidence type="ECO:0000256" key="1">
    <source>
        <dbReference type="SAM" id="SignalP"/>
    </source>
</evidence>
<feature type="signal peptide" evidence="1">
    <location>
        <begin position="1"/>
        <end position="22"/>
    </location>
</feature>
<evidence type="ECO:0000313" key="2">
    <source>
        <dbReference type="EMBL" id="SDZ77807.1"/>
    </source>
</evidence>
<dbReference type="Proteomes" id="UP000183469">
    <property type="component" value="Unassembled WGS sequence"/>
</dbReference>
<protein>
    <recommendedName>
        <fullName evidence="4">LysM domain-containing protein</fullName>
    </recommendedName>
</protein>
<evidence type="ECO:0000313" key="3">
    <source>
        <dbReference type="Proteomes" id="UP000183469"/>
    </source>
</evidence>
<dbReference type="AlphaFoldDB" id="A0A1H3VSP8"/>
<organism evidence="2 3">
    <name type="scientific">Selenomonas ruminantium</name>
    <dbReference type="NCBI Taxonomy" id="971"/>
    <lineage>
        <taxon>Bacteria</taxon>
        <taxon>Bacillati</taxon>
        <taxon>Bacillota</taxon>
        <taxon>Negativicutes</taxon>
        <taxon>Selenomonadales</taxon>
        <taxon>Selenomonadaceae</taxon>
        <taxon>Selenomonas</taxon>
    </lineage>
</organism>
<evidence type="ECO:0008006" key="4">
    <source>
        <dbReference type="Google" id="ProtNLM"/>
    </source>
</evidence>
<accession>A0A1H3VSP8</accession>
<dbReference type="InterPro" id="IPR036779">
    <property type="entry name" value="LysM_dom_sf"/>
</dbReference>
<dbReference type="Gene3D" id="3.10.350.10">
    <property type="entry name" value="LysM domain"/>
    <property type="match status" value="1"/>
</dbReference>
<feature type="chain" id="PRO_5010201754" description="LysM domain-containing protein" evidence="1">
    <location>
        <begin position="23"/>
        <end position="98"/>
    </location>
</feature>
<gene>
    <name evidence="2" type="ORF">SAMN05660648_00545</name>
</gene>